<dbReference type="Pfam" id="PF01032">
    <property type="entry name" value="FecCD"/>
    <property type="match status" value="2"/>
</dbReference>
<accession>A0ABT9Q1S4</accession>
<dbReference type="InterPro" id="IPR037294">
    <property type="entry name" value="ABC_BtuC-like"/>
</dbReference>
<proteinExistence type="inferred from homology"/>
<feature type="transmembrane region" description="Helical" evidence="8">
    <location>
        <begin position="519"/>
        <end position="540"/>
    </location>
</feature>
<comment type="subcellular location">
    <subcellularLocation>
        <location evidence="1">Cell membrane</location>
        <topology evidence="1">Multi-pass membrane protein</topology>
    </subcellularLocation>
</comment>
<evidence type="ECO:0000256" key="8">
    <source>
        <dbReference type="SAM" id="Phobius"/>
    </source>
</evidence>
<evidence type="ECO:0000256" key="4">
    <source>
        <dbReference type="ARBA" id="ARBA00022475"/>
    </source>
</evidence>
<keyword evidence="6 8" id="KW-1133">Transmembrane helix</keyword>
<dbReference type="PANTHER" id="PTHR30472">
    <property type="entry name" value="FERRIC ENTEROBACTIN TRANSPORT SYSTEM PERMEASE PROTEIN"/>
    <property type="match status" value="1"/>
</dbReference>
<reference evidence="9 10" key="1">
    <citation type="submission" date="2023-07" db="EMBL/GenBank/DDBJ databases">
        <title>Sorghum-associated microbial communities from plants grown in Nebraska, USA.</title>
        <authorList>
            <person name="Schachtman D."/>
        </authorList>
    </citation>
    <scope>NUCLEOTIDE SEQUENCE [LARGE SCALE GENOMIC DNA]</scope>
    <source>
        <strain evidence="9 10">DS1307</strain>
    </source>
</reference>
<evidence type="ECO:0000256" key="3">
    <source>
        <dbReference type="ARBA" id="ARBA00022448"/>
    </source>
</evidence>
<protein>
    <submittedName>
        <fullName evidence="9">Iron complex transport system permease protein</fullName>
    </submittedName>
</protein>
<dbReference type="InterPro" id="IPR000522">
    <property type="entry name" value="ABC_transptr_permease_BtuC"/>
</dbReference>
<feature type="transmembrane region" description="Helical" evidence="8">
    <location>
        <begin position="116"/>
        <end position="133"/>
    </location>
</feature>
<keyword evidence="7 8" id="KW-0472">Membrane</keyword>
<feature type="transmembrane region" description="Helical" evidence="8">
    <location>
        <begin position="349"/>
        <end position="369"/>
    </location>
</feature>
<dbReference type="CDD" id="cd06550">
    <property type="entry name" value="TM_ABC_iron-siderophores_like"/>
    <property type="match status" value="2"/>
</dbReference>
<feature type="transmembrane region" description="Helical" evidence="8">
    <location>
        <begin position="604"/>
        <end position="625"/>
    </location>
</feature>
<sequence length="666" mass="69479">MSVRLFRSPATVVFILFLLGLSLSAWNIGRDAWLLFEPAGHYDPKRVLLVYSTFPRFMTALLVGAALALSGVMLQQSLRNPLASPTTLGTSAGANLSLVLSLLFFPSSQGFGRDTIAIAGAAVSACLVFAIGSRKGASPLSFILSGLMIGLWCSALSAVFVLMNDRYLSGLFIWGAGSLALQGWTVPFSLLPKIIACVVVAGLMVRPMSLMELGDAGALSVGLSVRKVRVLAIAVAVILSAFVTSAVGIIGFVGLVAPAIARLAGARRFAQQLVWSPLIGAGLLLVTDETVKLLSAAFGAFLPTGSMTALFGAPVVLMLLARLRTESRRPPNLGQGATRSWHVPRFMPALFLLTLAIGVVAAILIGRAPTGQWEILPFAEWQSILPYRWPRVVAALSAAMMLGASGVILQRLTGNEMASPELLGISAGATAGVALALFTVASAGFAVQLVFAAFGALAVLVMVLLLGLRSGFSPERVLLAGVVLTALLDALIGFLAAGGDPRAMMLIGWMSGSTSRVDQASALFALACAIVFAALVYPAGRWLTLLPLGREVSHAVGIKVPVARASLLVLSALMTAAATLIVGPLSFVGLVGPHIARELGLRGALSQMIGGAMAAGLLMLIADWLGRMIAFPYQMPAGLMAVLLGAPVLVSILMKNAENGQRRWLR</sequence>
<feature type="transmembrane region" description="Helical" evidence="8">
    <location>
        <begin position="49"/>
        <end position="74"/>
    </location>
</feature>
<feature type="transmembrane region" description="Helical" evidence="8">
    <location>
        <begin position="422"/>
        <end position="443"/>
    </location>
</feature>
<comment type="caution">
    <text evidence="9">The sequence shown here is derived from an EMBL/GenBank/DDBJ whole genome shotgun (WGS) entry which is preliminary data.</text>
</comment>
<evidence type="ECO:0000256" key="7">
    <source>
        <dbReference type="ARBA" id="ARBA00023136"/>
    </source>
</evidence>
<feature type="transmembrane region" description="Helical" evidence="8">
    <location>
        <begin position="389"/>
        <end position="410"/>
    </location>
</feature>
<organism evidence="9 10">
    <name type="scientific">Neorhizobium huautlense</name>
    <dbReference type="NCBI Taxonomy" id="67774"/>
    <lineage>
        <taxon>Bacteria</taxon>
        <taxon>Pseudomonadati</taxon>
        <taxon>Pseudomonadota</taxon>
        <taxon>Alphaproteobacteria</taxon>
        <taxon>Hyphomicrobiales</taxon>
        <taxon>Rhizobiaceae</taxon>
        <taxon>Rhizobium/Agrobacterium group</taxon>
        <taxon>Neorhizobium</taxon>
    </lineage>
</organism>
<dbReference type="Proteomes" id="UP001241472">
    <property type="component" value="Unassembled WGS sequence"/>
</dbReference>
<keyword evidence="3" id="KW-0813">Transport</keyword>
<keyword evidence="4" id="KW-1003">Cell membrane</keyword>
<dbReference type="NCBIfam" id="NF007866">
    <property type="entry name" value="PRK10577.1-2"/>
    <property type="match status" value="1"/>
</dbReference>
<evidence type="ECO:0000256" key="5">
    <source>
        <dbReference type="ARBA" id="ARBA00022692"/>
    </source>
</evidence>
<evidence type="ECO:0000256" key="1">
    <source>
        <dbReference type="ARBA" id="ARBA00004651"/>
    </source>
</evidence>
<comment type="similarity">
    <text evidence="2">Belongs to the binding-protein-dependent transport system permease family. FecCD subfamily.</text>
</comment>
<evidence type="ECO:0000313" key="9">
    <source>
        <dbReference type="EMBL" id="MDP9840683.1"/>
    </source>
</evidence>
<feature type="transmembrane region" description="Helical" evidence="8">
    <location>
        <begin position="293"/>
        <end position="320"/>
    </location>
</feature>
<feature type="transmembrane region" description="Helical" evidence="8">
    <location>
        <begin position="637"/>
        <end position="654"/>
    </location>
</feature>
<feature type="transmembrane region" description="Helical" evidence="8">
    <location>
        <begin position="477"/>
        <end position="499"/>
    </location>
</feature>
<dbReference type="RefSeq" id="WP_306840175.1">
    <property type="nucleotide sequence ID" value="NZ_JAUSRF010000033.1"/>
</dbReference>
<feature type="transmembrane region" description="Helical" evidence="8">
    <location>
        <begin position="567"/>
        <end position="592"/>
    </location>
</feature>
<feature type="transmembrane region" description="Helical" evidence="8">
    <location>
        <begin position="230"/>
        <end position="257"/>
    </location>
</feature>
<gene>
    <name evidence="9" type="ORF">J2T09_005471</name>
</gene>
<dbReference type="EMBL" id="JAUSRF010000033">
    <property type="protein sequence ID" value="MDP9840683.1"/>
    <property type="molecule type" value="Genomic_DNA"/>
</dbReference>
<evidence type="ECO:0000256" key="6">
    <source>
        <dbReference type="ARBA" id="ARBA00022989"/>
    </source>
</evidence>
<feature type="transmembrane region" description="Helical" evidence="8">
    <location>
        <begin position="191"/>
        <end position="210"/>
    </location>
</feature>
<name>A0ABT9Q1S4_9HYPH</name>
<feature type="transmembrane region" description="Helical" evidence="8">
    <location>
        <begin position="449"/>
        <end position="468"/>
    </location>
</feature>
<evidence type="ECO:0000256" key="2">
    <source>
        <dbReference type="ARBA" id="ARBA00007935"/>
    </source>
</evidence>
<dbReference type="SUPFAM" id="SSF81345">
    <property type="entry name" value="ABC transporter involved in vitamin B12 uptake, BtuC"/>
    <property type="match status" value="2"/>
</dbReference>
<dbReference type="Gene3D" id="1.10.3470.10">
    <property type="entry name" value="ABC transporter involved in vitamin B12 uptake, BtuC"/>
    <property type="match status" value="2"/>
</dbReference>
<feature type="transmembrane region" description="Helical" evidence="8">
    <location>
        <begin position="86"/>
        <end position="104"/>
    </location>
</feature>
<keyword evidence="5 8" id="KW-0812">Transmembrane</keyword>
<dbReference type="PANTHER" id="PTHR30472:SF37">
    <property type="entry name" value="FE(3+) DICITRATE TRANSPORT SYSTEM PERMEASE PROTEIN FECD-RELATED"/>
    <property type="match status" value="1"/>
</dbReference>
<feature type="transmembrane region" description="Helical" evidence="8">
    <location>
        <begin position="269"/>
        <end position="287"/>
    </location>
</feature>
<feature type="transmembrane region" description="Helical" evidence="8">
    <location>
        <begin position="140"/>
        <end position="161"/>
    </location>
</feature>
<evidence type="ECO:0000313" key="10">
    <source>
        <dbReference type="Proteomes" id="UP001241472"/>
    </source>
</evidence>
<keyword evidence="10" id="KW-1185">Reference proteome</keyword>